<evidence type="ECO:0000313" key="2">
    <source>
        <dbReference type="EMBL" id="SHG00142.1"/>
    </source>
</evidence>
<evidence type="ECO:0000256" key="1">
    <source>
        <dbReference type="SAM" id="Phobius"/>
    </source>
</evidence>
<dbReference type="STRING" id="271157.SAMN05444396_103354"/>
<gene>
    <name evidence="2" type="ORF">SAMN05444396_103354</name>
</gene>
<reference evidence="3" key="1">
    <citation type="submission" date="2016-11" db="EMBL/GenBank/DDBJ databases">
        <authorList>
            <person name="Varghese N."/>
            <person name="Submissions S."/>
        </authorList>
    </citation>
    <scope>NUCLEOTIDE SEQUENCE [LARGE SCALE GENOMIC DNA]</scope>
    <source>
        <strain evidence="3">DSM 19741</strain>
    </source>
</reference>
<keyword evidence="1" id="KW-0472">Membrane</keyword>
<dbReference type="OrthoDB" id="1113942at2"/>
<dbReference type="Proteomes" id="UP000184036">
    <property type="component" value="Unassembled WGS sequence"/>
</dbReference>
<keyword evidence="1" id="KW-1133">Transmembrane helix</keyword>
<sequence length="475" mass="53456">MKNSKNIDRLFQEQFKDFEAKPNDQTWCIIQAGLMEKKERKIIPIWLKYAGIAVTLLFGLLALNTMYQSNNEIINKIVIDSKTTNSKKQLIDSVSKQNKEIEKSNDLKNKYKIVKNNLQTIKEDEKQNTTLRKAETVFFKNSNQKSASLYNRKNHQSIKPENDPATNSKNELFINDKNPVEKNFVVQNRIILENKKSVAIEKGILALAKVNPTPENNSNGEPENELEAVLKKKTTKEDIVVTVVKNKWQVTPTVAALFTNSNAVNIDPQFSENAKTTDNKLSYGIRVNYALNKKFTIRSGINKIAVGYNTNNVTYSAGLNAMSLANVKFNNATVEISSNAGKSSLMTFERNLQKTNTGTINQSMSYYEIPLEISYSLLDKKVGIHVIGGVSTLLLDTNKIALISSETNQQIGQANNLNSTHFSSNIGIGFNYKFVKSFQFNFEPMIKYQMNTFSNKANSTPPILIGLYSGISYSF</sequence>
<feature type="transmembrane region" description="Helical" evidence="1">
    <location>
        <begin position="45"/>
        <end position="67"/>
    </location>
</feature>
<dbReference type="EMBL" id="FQWE01000003">
    <property type="protein sequence ID" value="SHG00142.1"/>
    <property type="molecule type" value="Genomic_DNA"/>
</dbReference>
<protein>
    <recommendedName>
        <fullName evidence="4">Outer membrane protein beta-barrel domain-containing protein</fullName>
    </recommendedName>
</protein>
<evidence type="ECO:0000313" key="3">
    <source>
        <dbReference type="Proteomes" id="UP000184036"/>
    </source>
</evidence>
<keyword evidence="1" id="KW-0812">Transmembrane</keyword>
<proteinExistence type="predicted"/>
<dbReference type="RefSeq" id="WP_072989547.1">
    <property type="nucleotide sequence ID" value="NZ_FQWE01000003.1"/>
</dbReference>
<name>A0A1M5G9J5_9FLAO</name>
<evidence type="ECO:0008006" key="4">
    <source>
        <dbReference type="Google" id="ProtNLM"/>
    </source>
</evidence>
<organism evidence="2 3">
    <name type="scientific">Flavobacterium segetis</name>
    <dbReference type="NCBI Taxonomy" id="271157"/>
    <lineage>
        <taxon>Bacteria</taxon>
        <taxon>Pseudomonadati</taxon>
        <taxon>Bacteroidota</taxon>
        <taxon>Flavobacteriia</taxon>
        <taxon>Flavobacteriales</taxon>
        <taxon>Flavobacteriaceae</taxon>
        <taxon>Flavobacterium</taxon>
    </lineage>
</organism>
<keyword evidence="3" id="KW-1185">Reference proteome</keyword>
<accession>A0A1M5G9J5</accession>
<dbReference type="AlphaFoldDB" id="A0A1M5G9J5"/>